<dbReference type="SUPFAM" id="SSF52540">
    <property type="entry name" value="P-loop containing nucleoside triphosphate hydrolases"/>
    <property type="match status" value="1"/>
</dbReference>
<dbReference type="Proteomes" id="UP000827442">
    <property type="component" value="Segment"/>
</dbReference>
<dbReference type="KEGG" id="vg:75691609"/>
<gene>
    <name evidence="1" type="primary">gp_25586</name>
</gene>
<dbReference type="EMBL" id="MZ130488">
    <property type="protein sequence ID" value="QWM90326.1"/>
    <property type="molecule type" value="Genomic_DNA"/>
</dbReference>
<dbReference type="RefSeq" id="YP_010359898.1">
    <property type="nucleotide sequence ID" value="NC_062778.1"/>
</dbReference>
<dbReference type="InterPro" id="IPR027417">
    <property type="entry name" value="P-loop_NTPase"/>
</dbReference>
<dbReference type="GeneID" id="75691609"/>
<protein>
    <submittedName>
        <fullName evidence="1">Uncharacterized protein</fullName>
    </submittedName>
</protein>
<reference evidence="1 2" key="1">
    <citation type="submission" date="2021-04" db="EMBL/GenBank/DDBJ databases">
        <authorList>
            <person name="Shkoporov A.N."/>
            <person name="Stockdale S.R."/>
            <person name="Guerin E."/>
            <person name="Ross R.P."/>
            <person name="Hill C."/>
        </authorList>
    </citation>
    <scope>NUCLEOTIDE SEQUENCE [LARGE SCALE GENOMIC DNA]</scope>
    <source>
        <strain evidence="2">cr17_1</strain>
    </source>
</reference>
<keyword evidence="2" id="KW-1185">Reference proteome</keyword>
<evidence type="ECO:0000313" key="1">
    <source>
        <dbReference type="EMBL" id="QWM90326.1"/>
    </source>
</evidence>
<accession>A0AAE7V4Z2</accession>
<sequence>MNVLNNYYEEVANKWKSQKGIGSVYCLKPFSYSELAINIINKVLAKNKDSKIFIVTDCFNTRQSIVDIFYKNNIDKDTIKILSFDYIKKGYNYNYDLIILIGINNYDSRIDYLKQCTKFILSIMTKTIIDFNNTNLLNNTLPIIITSISKEDAVKAKRFSPVEEHRIAIELDDNDKKEYDKQTAFINNSMTVIGNIENIKRIKCGDYKLNLSAAEVRHNIAKSNGWSENLDMSIPFNKQIDEIYNPNALLERVCTIYEIMKNRRDLVTDNKNKLPVILDIINRHPDKQFVIISKRGEFAAEITKYLNNNNIKCGDYHDNIESAIAVDDNGVPILIKSGKDKGKPKIVCSQAISSSNLRYYNDNRLTVLSTKNASLNKLNLACFGLIITSPLCDSVIDIRNKFKEIEFNTTPNLVYTIYCNSTIEAKSIAATKETPIYKVINETEKEILYDEESGDIIL</sequence>
<proteinExistence type="predicted"/>
<organism evidence="1 2">
    <name type="scientific">uncultured phage cr17_1</name>
    <dbReference type="NCBI Taxonomy" id="2986404"/>
    <lineage>
        <taxon>Viruses</taxon>
        <taxon>Duplodnaviria</taxon>
        <taxon>Heunggongvirae</taxon>
        <taxon>Uroviricota</taxon>
        <taxon>Caudoviricetes</taxon>
        <taxon>Crassvirales</taxon>
        <taxon>Intestiviridae</taxon>
        <taxon>Crudevirinae</taxon>
        <taxon>Endlipuvirus</taxon>
        <taxon>Endlipuvirus intestinihominis</taxon>
    </lineage>
</organism>
<evidence type="ECO:0000313" key="2">
    <source>
        <dbReference type="Proteomes" id="UP000827442"/>
    </source>
</evidence>
<name>A0AAE7V4Z2_9CAUD</name>